<dbReference type="EMBL" id="JAIZAY010000022">
    <property type="protein sequence ID" value="KAJ8021168.1"/>
    <property type="molecule type" value="Genomic_DNA"/>
</dbReference>
<comment type="caution">
    <text evidence="2">The sequence shown here is derived from an EMBL/GenBank/DDBJ whole genome shotgun (WGS) entry which is preliminary data.</text>
</comment>
<keyword evidence="1" id="KW-0812">Transmembrane</keyword>
<gene>
    <name evidence="2" type="ORF">HOLleu_40959</name>
</gene>
<feature type="transmembrane region" description="Helical" evidence="1">
    <location>
        <begin position="65"/>
        <end position="93"/>
    </location>
</feature>
<proteinExistence type="predicted"/>
<keyword evidence="1" id="KW-0472">Membrane</keyword>
<keyword evidence="1" id="KW-1133">Transmembrane helix</keyword>
<sequence>MAIVARSMSCWFCDHMKFSSITLKTSCSSYFYRCQLGFTGTQCESSTFTAPPPITVASGRGLSQAAIIGIIAGALALLLLLLLLACCCCFMLFAGQPKPGPVVGPISPPVPYEEPVAIAPPRIPRAIAYSAPPPYIQEEPFVEMLVPEPVTPSSLVSYHGPAYRSGPIIEEIDSYHPYKRPYLDPYF</sequence>
<organism evidence="2 3">
    <name type="scientific">Holothuria leucospilota</name>
    <name type="common">Black long sea cucumber</name>
    <name type="synonym">Mertensiothuria leucospilota</name>
    <dbReference type="NCBI Taxonomy" id="206669"/>
    <lineage>
        <taxon>Eukaryota</taxon>
        <taxon>Metazoa</taxon>
        <taxon>Echinodermata</taxon>
        <taxon>Eleutherozoa</taxon>
        <taxon>Echinozoa</taxon>
        <taxon>Holothuroidea</taxon>
        <taxon>Aspidochirotacea</taxon>
        <taxon>Aspidochirotida</taxon>
        <taxon>Holothuriidae</taxon>
        <taxon>Holothuria</taxon>
    </lineage>
</organism>
<protein>
    <submittedName>
        <fullName evidence="2">Uncharacterized protein</fullName>
    </submittedName>
</protein>
<evidence type="ECO:0000313" key="3">
    <source>
        <dbReference type="Proteomes" id="UP001152320"/>
    </source>
</evidence>
<dbReference type="Proteomes" id="UP001152320">
    <property type="component" value="Chromosome 22"/>
</dbReference>
<keyword evidence="3" id="KW-1185">Reference proteome</keyword>
<accession>A0A9Q1BD77</accession>
<evidence type="ECO:0000313" key="2">
    <source>
        <dbReference type="EMBL" id="KAJ8021168.1"/>
    </source>
</evidence>
<evidence type="ECO:0000256" key="1">
    <source>
        <dbReference type="SAM" id="Phobius"/>
    </source>
</evidence>
<dbReference type="AlphaFoldDB" id="A0A9Q1BD77"/>
<reference evidence="2" key="1">
    <citation type="submission" date="2021-10" db="EMBL/GenBank/DDBJ databases">
        <title>Tropical sea cucumber genome reveals ecological adaptation and Cuvierian tubules defense mechanism.</title>
        <authorList>
            <person name="Chen T."/>
        </authorList>
    </citation>
    <scope>NUCLEOTIDE SEQUENCE</scope>
    <source>
        <strain evidence="2">Nanhai2018</strain>
        <tissue evidence="2">Muscle</tissue>
    </source>
</reference>
<name>A0A9Q1BD77_HOLLE</name>